<dbReference type="GO" id="GO:0018104">
    <property type="term" value="P:peptidoglycan-protein cross-linking"/>
    <property type="evidence" value="ECO:0007669"/>
    <property type="project" value="TreeGrafter"/>
</dbReference>
<dbReference type="GO" id="GO:0071972">
    <property type="term" value="F:peptidoglycan L,D-transpeptidase activity"/>
    <property type="evidence" value="ECO:0007669"/>
    <property type="project" value="TreeGrafter"/>
</dbReference>
<feature type="compositionally biased region" description="Basic and acidic residues" evidence="10">
    <location>
        <begin position="187"/>
        <end position="208"/>
    </location>
</feature>
<evidence type="ECO:0000313" key="13">
    <source>
        <dbReference type="Proteomes" id="UP000640052"/>
    </source>
</evidence>
<dbReference type="GO" id="GO:0016757">
    <property type="term" value="F:glycosyltransferase activity"/>
    <property type="evidence" value="ECO:0007669"/>
    <property type="project" value="UniProtKB-KW"/>
</dbReference>
<evidence type="ECO:0000259" key="11">
    <source>
        <dbReference type="PROSITE" id="PS52029"/>
    </source>
</evidence>
<evidence type="ECO:0000256" key="10">
    <source>
        <dbReference type="SAM" id="MobiDB-lite"/>
    </source>
</evidence>
<dbReference type="Gene3D" id="2.40.440.10">
    <property type="entry name" value="L,D-transpeptidase catalytic domain-like"/>
    <property type="match status" value="1"/>
</dbReference>
<dbReference type="PROSITE" id="PS52029">
    <property type="entry name" value="LD_TPASE"/>
    <property type="match status" value="1"/>
</dbReference>
<evidence type="ECO:0000256" key="9">
    <source>
        <dbReference type="PROSITE-ProRule" id="PRU01373"/>
    </source>
</evidence>
<feature type="active site" description="Proton donor/acceptor" evidence="9">
    <location>
        <position position="464"/>
    </location>
</feature>
<feature type="region of interest" description="Disordered" evidence="10">
    <location>
        <begin position="113"/>
        <end position="274"/>
    </location>
</feature>
<organism evidence="12 13">
    <name type="scientific">Acrocarpospora phusangensis</name>
    <dbReference type="NCBI Taxonomy" id="1070424"/>
    <lineage>
        <taxon>Bacteria</taxon>
        <taxon>Bacillati</taxon>
        <taxon>Actinomycetota</taxon>
        <taxon>Actinomycetes</taxon>
        <taxon>Streptosporangiales</taxon>
        <taxon>Streptosporangiaceae</taxon>
        <taxon>Acrocarpospora</taxon>
    </lineage>
</organism>
<feature type="compositionally biased region" description="Basic residues" evidence="10">
    <location>
        <begin position="57"/>
        <end position="69"/>
    </location>
</feature>
<dbReference type="InterPro" id="IPR038063">
    <property type="entry name" value="Transpep_catalytic_dom"/>
</dbReference>
<protein>
    <recommendedName>
        <fullName evidence="11">L,D-TPase catalytic domain-containing protein</fullName>
    </recommendedName>
</protein>
<dbReference type="Pfam" id="PF03734">
    <property type="entry name" value="YkuD"/>
    <property type="match status" value="1"/>
</dbReference>
<dbReference type="AlphaFoldDB" id="A0A919QDJ3"/>
<evidence type="ECO:0000256" key="7">
    <source>
        <dbReference type="ARBA" id="ARBA00022984"/>
    </source>
</evidence>
<sequence length="504" mass="56988">MRVPFLLSIATGSAIGVLVPVFGDVLGATAHAEIAYAKRAVTAFTEPAQATPAQGKPRTKGHNRARGKGARHYRVRGGVHYRAGHAKAGVRRAQTRVQGPMARRIRLMERAAERKVEKQMMRQAELKQERRVEQTRHRQAGRPHHRRYEEPRQRHAERPQPRYASEPRQRYAEESRPRYVEQPQQRYAERPQPRYMEEPLQRFAEEPRQGYFEQPQSRYSDDSRQRYAEQPQQRYAERPQSRYAEQDRYDDRSQDGYSSRPMIRPISYPQDRPRAIAPMNLPDGIKRHLPRVTTWSTLPRVPRDHHAFARTSGRILHPTKPKIVYGRPGGKPIGVLPTHLVESPTWVPVVDSRPDWARVLLPSRPNHSTGWIHTGSGGVQYSHSDYRINVDLSSHRMSIHRGGRVVGSWRVATGAARTPTPVGRTFVMSAVDTGKGYGVPVLPLGTHSPTLRTFDGGPATIGLHGWSDSSVFGQSVSNGCVRVPRSALQTMAKVPMGTVVTIGR</sequence>
<dbReference type="PANTHER" id="PTHR30582">
    <property type="entry name" value="L,D-TRANSPEPTIDASE"/>
    <property type="match status" value="1"/>
</dbReference>
<feature type="domain" description="L,D-TPase catalytic" evidence="11">
    <location>
        <begin position="386"/>
        <end position="503"/>
    </location>
</feature>
<dbReference type="GO" id="GO:0008360">
    <property type="term" value="P:regulation of cell shape"/>
    <property type="evidence" value="ECO:0007669"/>
    <property type="project" value="UniProtKB-UniRule"/>
</dbReference>
<feature type="compositionally biased region" description="Basic and acidic residues" evidence="10">
    <location>
        <begin position="113"/>
        <end position="136"/>
    </location>
</feature>
<dbReference type="InterPro" id="IPR005490">
    <property type="entry name" value="LD_TPept_cat_dom"/>
</dbReference>
<dbReference type="EMBL" id="BOOA01000029">
    <property type="protein sequence ID" value="GIH25483.1"/>
    <property type="molecule type" value="Genomic_DNA"/>
</dbReference>
<evidence type="ECO:0000256" key="6">
    <source>
        <dbReference type="ARBA" id="ARBA00022960"/>
    </source>
</evidence>
<feature type="compositionally biased region" description="Basic and acidic residues" evidence="10">
    <location>
        <begin position="147"/>
        <end position="179"/>
    </location>
</feature>
<evidence type="ECO:0000256" key="5">
    <source>
        <dbReference type="ARBA" id="ARBA00022801"/>
    </source>
</evidence>
<evidence type="ECO:0000256" key="3">
    <source>
        <dbReference type="ARBA" id="ARBA00022676"/>
    </source>
</evidence>
<comment type="similarity">
    <text evidence="2">Belongs to the YkuD family.</text>
</comment>
<keyword evidence="6 9" id="KW-0133">Cell shape</keyword>
<keyword evidence="5" id="KW-0378">Hydrolase</keyword>
<keyword evidence="7 9" id="KW-0573">Peptidoglycan synthesis</keyword>
<evidence type="ECO:0000313" key="12">
    <source>
        <dbReference type="EMBL" id="GIH25483.1"/>
    </source>
</evidence>
<dbReference type="GO" id="GO:0071555">
    <property type="term" value="P:cell wall organization"/>
    <property type="evidence" value="ECO:0007669"/>
    <property type="project" value="UniProtKB-UniRule"/>
</dbReference>
<dbReference type="CDD" id="cd16913">
    <property type="entry name" value="YkuD_like"/>
    <property type="match status" value="1"/>
</dbReference>
<reference evidence="12" key="1">
    <citation type="submission" date="2021-01" db="EMBL/GenBank/DDBJ databases">
        <title>Whole genome shotgun sequence of Acrocarpospora phusangensis NBRC 108782.</title>
        <authorList>
            <person name="Komaki H."/>
            <person name="Tamura T."/>
        </authorList>
    </citation>
    <scope>NUCLEOTIDE SEQUENCE</scope>
    <source>
        <strain evidence="12">NBRC 108782</strain>
    </source>
</reference>
<dbReference type="PANTHER" id="PTHR30582:SF24">
    <property type="entry name" value="L,D-TRANSPEPTIDASE ERFK_SRFK-RELATED"/>
    <property type="match status" value="1"/>
</dbReference>
<proteinExistence type="inferred from homology"/>
<dbReference type="SUPFAM" id="SSF141523">
    <property type="entry name" value="L,D-transpeptidase catalytic domain-like"/>
    <property type="match status" value="1"/>
</dbReference>
<name>A0A919QDJ3_9ACTN</name>
<dbReference type="Proteomes" id="UP000640052">
    <property type="component" value="Unassembled WGS sequence"/>
</dbReference>
<comment type="caution">
    <text evidence="12">The sequence shown here is derived from an EMBL/GenBank/DDBJ whole genome shotgun (WGS) entry which is preliminary data.</text>
</comment>
<keyword evidence="4" id="KW-0808">Transferase</keyword>
<feature type="compositionally biased region" description="Basic and acidic residues" evidence="10">
    <location>
        <begin position="235"/>
        <end position="254"/>
    </location>
</feature>
<evidence type="ECO:0000256" key="4">
    <source>
        <dbReference type="ARBA" id="ARBA00022679"/>
    </source>
</evidence>
<dbReference type="GO" id="GO:0005576">
    <property type="term" value="C:extracellular region"/>
    <property type="evidence" value="ECO:0007669"/>
    <property type="project" value="TreeGrafter"/>
</dbReference>
<evidence type="ECO:0000256" key="1">
    <source>
        <dbReference type="ARBA" id="ARBA00004752"/>
    </source>
</evidence>
<feature type="compositionally biased region" description="Basic residues" evidence="10">
    <location>
        <begin position="137"/>
        <end position="146"/>
    </location>
</feature>
<keyword evidence="3" id="KW-0328">Glycosyltransferase</keyword>
<dbReference type="InterPro" id="IPR050979">
    <property type="entry name" value="LD-transpeptidase"/>
</dbReference>
<keyword evidence="13" id="KW-1185">Reference proteome</keyword>
<comment type="pathway">
    <text evidence="1 9">Cell wall biogenesis; peptidoglycan biosynthesis.</text>
</comment>
<dbReference type="RefSeq" id="WP_204042209.1">
    <property type="nucleotide sequence ID" value="NZ_BOOA01000029.1"/>
</dbReference>
<feature type="active site" description="Nucleophile" evidence="9">
    <location>
        <position position="480"/>
    </location>
</feature>
<gene>
    <name evidence="12" type="ORF">Aph01nite_37930</name>
</gene>
<evidence type="ECO:0000256" key="8">
    <source>
        <dbReference type="ARBA" id="ARBA00023316"/>
    </source>
</evidence>
<feature type="region of interest" description="Disordered" evidence="10">
    <location>
        <begin position="48"/>
        <end position="69"/>
    </location>
</feature>
<keyword evidence="8 9" id="KW-0961">Cell wall biogenesis/degradation</keyword>
<accession>A0A919QDJ3</accession>
<evidence type="ECO:0000256" key="2">
    <source>
        <dbReference type="ARBA" id="ARBA00005992"/>
    </source>
</evidence>